<dbReference type="InterPro" id="IPR050315">
    <property type="entry name" value="FAD-oxidoreductase_2"/>
</dbReference>
<evidence type="ECO:0000313" key="8">
    <source>
        <dbReference type="WBParaSite" id="PSAMB.scaffold2426size23323.g17756.t1"/>
    </source>
</evidence>
<dbReference type="PANTHER" id="PTHR43400">
    <property type="entry name" value="FUMARATE REDUCTASE"/>
    <property type="match status" value="1"/>
</dbReference>
<evidence type="ECO:0000256" key="2">
    <source>
        <dbReference type="ARBA" id="ARBA00022630"/>
    </source>
</evidence>
<comment type="cofactor">
    <cofactor evidence="1">
        <name>FAD</name>
        <dbReference type="ChEBI" id="CHEBI:57692"/>
    </cofactor>
</comment>
<keyword evidence="2" id="KW-0285">Flavoprotein</keyword>
<keyword evidence="7" id="KW-1185">Reference proteome</keyword>
<dbReference type="SUPFAM" id="SSF51905">
    <property type="entry name" value="FAD/NAD(P)-binding domain"/>
    <property type="match status" value="1"/>
</dbReference>
<dbReference type="PANTHER" id="PTHR43400:SF7">
    <property type="entry name" value="FAD-DEPENDENT OXIDOREDUCTASE 2 FAD BINDING DOMAIN-CONTAINING PROTEIN"/>
    <property type="match status" value="1"/>
</dbReference>
<evidence type="ECO:0000256" key="1">
    <source>
        <dbReference type="ARBA" id="ARBA00001974"/>
    </source>
</evidence>
<accession>A0A914VUR6</accession>
<dbReference type="AlphaFoldDB" id="A0A914VUR6"/>
<keyword evidence="5" id="KW-0732">Signal</keyword>
<dbReference type="SUPFAM" id="SSF56425">
    <property type="entry name" value="Succinate dehydrogenase/fumarate reductase flavoprotein, catalytic domain"/>
    <property type="match status" value="1"/>
</dbReference>
<evidence type="ECO:0000256" key="4">
    <source>
        <dbReference type="ARBA" id="ARBA00023002"/>
    </source>
</evidence>
<dbReference type="Pfam" id="PF00890">
    <property type="entry name" value="FAD_binding_2"/>
    <property type="match status" value="1"/>
</dbReference>
<evidence type="ECO:0000259" key="6">
    <source>
        <dbReference type="Pfam" id="PF00890"/>
    </source>
</evidence>
<dbReference type="Gene3D" id="3.50.50.60">
    <property type="entry name" value="FAD/NAD(P)-binding domain"/>
    <property type="match status" value="1"/>
</dbReference>
<protein>
    <submittedName>
        <fullName evidence="8">FAD-dependent oxidoreductase 2 FAD binding domain-containing protein</fullName>
    </submittedName>
</protein>
<feature type="chain" id="PRO_5038032910" evidence="5">
    <location>
        <begin position="17"/>
        <end position="464"/>
    </location>
</feature>
<keyword evidence="3" id="KW-0274">FAD</keyword>
<feature type="signal peptide" evidence="5">
    <location>
        <begin position="1"/>
        <end position="16"/>
    </location>
</feature>
<dbReference type="InterPro" id="IPR027477">
    <property type="entry name" value="Succ_DH/fumarate_Rdtase_cat_sf"/>
</dbReference>
<sequence length="464" mass="50793">MHLVLLLATLMSSSLALSRMPKDDDPVIVVGGGLAGLSAAIEIVNQGGKVILIDSQKDVGGNSAKASSGINGCGTAAQKIMKIDDSTDKFYADTMSAGDRENNPALVDTLVHDSAESVQFLIDHGVNLMDINLCGGHSVPRTHWIPSPKEGKPSPVGVTIIRALKQKLLDLQAANPDAVTIKLETEVYGLVTWNDYITGVNTVHGGPKREEINGKAVILATGGYSNDHEKDSLLAEFAPKMIKFPTTNGPFAKGSGVKIARAMGAQLVDMQYVQVHPTAFIDPAQPTDRTKFLAAEALRGKGALLLNDKGVRFGNELGRRDYLTERILEDCALDKEANAKVAYMVMNEEAVQGFGPPAFNFYWKIKKFFTLARCRIFDLIYHSHTLRTFRSSLSSTHSLPTPHAAIGSKCSRPDFGEKNRRRRRCLCISLAILPFSPKFHQRQPVNFAFVDYYWLTIAPPCRHF</sequence>
<name>A0A914VUR6_9BILA</name>
<proteinExistence type="predicted"/>
<organism evidence="7 8">
    <name type="scientific">Plectus sambesii</name>
    <dbReference type="NCBI Taxonomy" id="2011161"/>
    <lineage>
        <taxon>Eukaryota</taxon>
        <taxon>Metazoa</taxon>
        <taxon>Ecdysozoa</taxon>
        <taxon>Nematoda</taxon>
        <taxon>Chromadorea</taxon>
        <taxon>Plectida</taxon>
        <taxon>Plectina</taxon>
        <taxon>Plectoidea</taxon>
        <taxon>Plectidae</taxon>
        <taxon>Plectus</taxon>
    </lineage>
</organism>
<dbReference type="InterPro" id="IPR003953">
    <property type="entry name" value="FAD-dep_OxRdtase_2_FAD-bd"/>
</dbReference>
<dbReference type="InterPro" id="IPR036188">
    <property type="entry name" value="FAD/NAD-bd_sf"/>
</dbReference>
<evidence type="ECO:0000256" key="5">
    <source>
        <dbReference type="SAM" id="SignalP"/>
    </source>
</evidence>
<feature type="domain" description="FAD-dependent oxidoreductase 2 FAD-binding" evidence="6">
    <location>
        <begin position="27"/>
        <end position="335"/>
    </location>
</feature>
<dbReference type="Proteomes" id="UP000887566">
    <property type="component" value="Unplaced"/>
</dbReference>
<dbReference type="WBParaSite" id="PSAMB.scaffold2426size23323.g17756.t1">
    <property type="protein sequence ID" value="PSAMB.scaffold2426size23323.g17756.t1"/>
    <property type="gene ID" value="PSAMB.scaffold2426size23323.g17756"/>
</dbReference>
<evidence type="ECO:0000313" key="7">
    <source>
        <dbReference type="Proteomes" id="UP000887566"/>
    </source>
</evidence>
<reference evidence="8" key="1">
    <citation type="submission" date="2022-11" db="UniProtKB">
        <authorList>
            <consortium name="WormBaseParasite"/>
        </authorList>
    </citation>
    <scope>IDENTIFICATION</scope>
</reference>
<keyword evidence="4" id="KW-0560">Oxidoreductase</keyword>
<evidence type="ECO:0000256" key="3">
    <source>
        <dbReference type="ARBA" id="ARBA00022827"/>
    </source>
</evidence>
<dbReference type="GO" id="GO:0016491">
    <property type="term" value="F:oxidoreductase activity"/>
    <property type="evidence" value="ECO:0007669"/>
    <property type="project" value="UniProtKB-KW"/>
</dbReference>